<dbReference type="InterPro" id="IPR014729">
    <property type="entry name" value="Rossmann-like_a/b/a_fold"/>
</dbReference>
<evidence type="ECO:0000313" key="11">
    <source>
        <dbReference type="EMBL" id="OKL50120.1"/>
    </source>
</evidence>
<keyword evidence="12" id="KW-1185">Reference proteome</keyword>
<organism evidence="11 12">
    <name type="scientific">Boudabousia marimammalium</name>
    <dbReference type="NCBI Taxonomy" id="156892"/>
    <lineage>
        <taxon>Bacteria</taxon>
        <taxon>Bacillati</taxon>
        <taxon>Actinomycetota</taxon>
        <taxon>Actinomycetes</taxon>
        <taxon>Actinomycetales</taxon>
        <taxon>Actinomycetaceae</taxon>
        <taxon>Boudabousia</taxon>
    </lineage>
</organism>
<reference evidence="12" key="1">
    <citation type="submission" date="2016-11" db="EMBL/GenBank/DDBJ databases">
        <title>Actinomyces gypaetusis sp. nov. isolated from Gypaetus barbatus in Qinghai Tibet Plateau China.</title>
        <authorList>
            <person name="Meng X."/>
        </authorList>
    </citation>
    <scope>NUCLEOTIDE SEQUENCE [LARGE SCALE GENOMIC DNA]</scope>
    <source>
        <strain evidence="12">DSM 15383</strain>
    </source>
</reference>
<keyword evidence="6 9" id="KW-0460">Magnesium</keyword>
<comment type="catalytic activity">
    <reaction evidence="8 9">
        <text>(R)-4'-phosphopantetheine + ATP + H(+) = 3'-dephospho-CoA + diphosphate</text>
        <dbReference type="Rhea" id="RHEA:19801"/>
        <dbReference type="ChEBI" id="CHEBI:15378"/>
        <dbReference type="ChEBI" id="CHEBI:30616"/>
        <dbReference type="ChEBI" id="CHEBI:33019"/>
        <dbReference type="ChEBI" id="CHEBI:57328"/>
        <dbReference type="ChEBI" id="CHEBI:61723"/>
        <dbReference type="EC" id="2.7.7.3"/>
    </reaction>
</comment>
<dbReference type="Gene3D" id="3.40.50.620">
    <property type="entry name" value="HUPs"/>
    <property type="match status" value="1"/>
</dbReference>
<dbReference type="Proteomes" id="UP000186465">
    <property type="component" value="Unassembled WGS sequence"/>
</dbReference>
<dbReference type="UniPathway" id="UPA00241">
    <property type="reaction ID" value="UER00355"/>
</dbReference>
<comment type="subunit">
    <text evidence="9">Homohexamer.</text>
</comment>
<evidence type="ECO:0000256" key="8">
    <source>
        <dbReference type="ARBA" id="ARBA00029346"/>
    </source>
</evidence>
<dbReference type="Pfam" id="PF01467">
    <property type="entry name" value="CTP_transf_like"/>
    <property type="match status" value="1"/>
</dbReference>
<sequence length="158" mass="17380">MTVFVCPGSYDPITFGHVDVIARCASLADTVILAIANNAEKCYLFTAEERAELARDAVSHLSNVRVDIVEGLMVERYKSFNPVIVKGVRGPSDFQHEAIQSTVNREISGFETFYLPATPSLSHISSSIVKELGHYGVDLSEFTTERVAQALAMKLNQQ</sequence>
<comment type="subcellular location">
    <subcellularLocation>
        <location evidence="9">Cytoplasm</location>
    </subcellularLocation>
</comment>
<accession>A0A1Q5PRT1</accession>
<evidence type="ECO:0000256" key="3">
    <source>
        <dbReference type="ARBA" id="ARBA00022695"/>
    </source>
</evidence>
<dbReference type="InterPro" id="IPR004821">
    <property type="entry name" value="Cyt_trans-like"/>
</dbReference>
<feature type="binding site" evidence="9">
    <location>
        <position position="73"/>
    </location>
    <ligand>
        <name>substrate</name>
    </ligand>
</feature>
<dbReference type="STRING" id="156892.BM477_01585"/>
<dbReference type="PANTHER" id="PTHR21342">
    <property type="entry name" value="PHOSPHOPANTETHEINE ADENYLYLTRANSFERASE"/>
    <property type="match status" value="1"/>
</dbReference>
<evidence type="ECO:0000256" key="7">
    <source>
        <dbReference type="ARBA" id="ARBA00022993"/>
    </source>
</evidence>
<keyword evidence="1 9" id="KW-0963">Cytoplasm</keyword>
<keyword evidence="3 9" id="KW-0548">Nucleotidyltransferase</keyword>
<gene>
    <name evidence="9" type="primary">coaD</name>
    <name evidence="11" type="ORF">BM477_01585</name>
</gene>
<feature type="binding site" evidence="9">
    <location>
        <position position="17"/>
    </location>
    <ligand>
        <name>ATP</name>
        <dbReference type="ChEBI" id="CHEBI:30616"/>
    </ligand>
</feature>
<protein>
    <recommendedName>
        <fullName evidence="9">Phosphopantetheine adenylyltransferase</fullName>
        <ecNumber evidence="9">2.7.7.3</ecNumber>
    </recommendedName>
    <alternativeName>
        <fullName evidence="9">Dephospho-CoA pyrophosphorylase</fullName>
    </alternativeName>
    <alternativeName>
        <fullName evidence="9">Pantetheine-phosphate adenylyltransferase</fullName>
        <shortName evidence="9">PPAT</shortName>
    </alternativeName>
</protein>
<dbReference type="InterPro" id="IPR001980">
    <property type="entry name" value="PPAT"/>
</dbReference>
<comment type="pathway">
    <text evidence="9">Cofactor biosynthesis; coenzyme A biosynthesis; CoA from (R)-pantothenate: step 4/5.</text>
</comment>
<feature type="binding site" evidence="9">
    <location>
        <position position="86"/>
    </location>
    <ligand>
        <name>substrate</name>
    </ligand>
</feature>
<evidence type="ECO:0000313" key="12">
    <source>
        <dbReference type="Proteomes" id="UP000186465"/>
    </source>
</evidence>
<comment type="cofactor">
    <cofactor evidence="9">
        <name>Mg(2+)</name>
        <dbReference type="ChEBI" id="CHEBI:18420"/>
    </cofactor>
</comment>
<dbReference type="NCBIfam" id="TIGR01510">
    <property type="entry name" value="coaD_prev_kdtB"/>
    <property type="match status" value="1"/>
</dbReference>
<evidence type="ECO:0000259" key="10">
    <source>
        <dbReference type="Pfam" id="PF01467"/>
    </source>
</evidence>
<evidence type="ECO:0000256" key="9">
    <source>
        <dbReference type="HAMAP-Rule" id="MF_00151"/>
    </source>
</evidence>
<dbReference type="NCBIfam" id="TIGR00125">
    <property type="entry name" value="cyt_tran_rel"/>
    <property type="match status" value="1"/>
</dbReference>
<feature type="binding site" evidence="9">
    <location>
        <position position="9"/>
    </location>
    <ligand>
        <name>substrate</name>
    </ligand>
</feature>
<comment type="function">
    <text evidence="9">Reversibly transfers an adenylyl group from ATP to 4'-phosphopantetheine, yielding dephospho-CoA (dPCoA) and pyrophosphate.</text>
</comment>
<dbReference type="GO" id="GO:0015937">
    <property type="term" value="P:coenzyme A biosynthetic process"/>
    <property type="evidence" value="ECO:0007669"/>
    <property type="project" value="UniProtKB-UniRule"/>
</dbReference>
<dbReference type="HAMAP" id="MF_00151">
    <property type="entry name" value="PPAT_bact"/>
    <property type="match status" value="1"/>
</dbReference>
<keyword evidence="4 9" id="KW-0547">Nucleotide-binding</keyword>
<name>A0A1Q5PRT1_9ACTO</name>
<keyword evidence="5 9" id="KW-0067">ATP-binding</keyword>
<evidence type="ECO:0000256" key="2">
    <source>
        <dbReference type="ARBA" id="ARBA00022679"/>
    </source>
</evidence>
<dbReference type="PRINTS" id="PR01020">
    <property type="entry name" value="LPSBIOSNTHSS"/>
</dbReference>
<feature type="binding site" evidence="9">
    <location>
        <position position="97"/>
    </location>
    <ligand>
        <name>ATP</name>
        <dbReference type="ChEBI" id="CHEBI:30616"/>
    </ligand>
</feature>
<feature type="binding site" evidence="9">
    <location>
        <begin position="87"/>
        <end position="89"/>
    </location>
    <ligand>
        <name>ATP</name>
        <dbReference type="ChEBI" id="CHEBI:30616"/>
    </ligand>
</feature>
<dbReference type="GO" id="GO:0005737">
    <property type="term" value="C:cytoplasm"/>
    <property type="evidence" value="ECO:0007669"/>
    <property type="project" value="UniProtKB-SubCell"/>
</dbReference>
<evidence type="ECO:0000256" key="4">
    <source>
        <dbReference type="ARBA" id="ARBA00022741"/>
    </source>
</evidence>
<comment type="caution">
    <text evidence="11">The sequence shown here is derived from an EMBL/GenBank/DDBJ whole genome shotgun (WGS) entry which is preliminary data.</text>
</comment>
<comment type="similarity">
    <text evidence="9">Belongs to the bacterial CoaD family.</text>
</comment>
<feature type="binding site" evidence="9">
    <location>
        <begin position="121"/>
        <end position="127"/>
    </location>
    <ligand>
        <name>ATP</name>
        <dbReference type="ChEBI" id="CHEBI:30616"/>
    </ligand>
</feature>
<feature type="binding site" evidence="9">
    <location>
        <position position="41"/>
    </location>
    <ligand>
        <name>substrate</name>
    </ligand>
</feature>
<feature type="domain" description="Cytidyltransferase-like" evidence="10">
    <location>
        <begin position="5"/>
        <end position="131"/>
    </location>
</feature>
<proteinExistence type="inferred from homology"/>
<keyword evidence="2 9" id="KW-0808">Transferase</keyword>
<dbReference type="GO" id="GO:0005524">
    <property type="term" value="F:ATP binding"/>
    <property type="evidence" value="ECO:0007669"/>
    <property type="project" value="UniProtKB-KW"/>
</dbReference>
<evidence type="ECO:0000256" key="1">
    <source>
        <dbReference type="ARBA" id="ARBA00022490"/>
    </source>
</evidence>
<evidence type="ECO:0000256" key="6">
    <source>
        <dbReference type="ARBA" id="ARBA00022842"/>
    </source>
</evidence>
<dbReference type="EC" id="2.7.7.3" evidence="9"/>
<dbReference type="GO" id="GO:0004595">
    <property type="term" value="F:pantetheine-phosphate adenylyltransferase activity"/>
    <property type="evidence" value="ECO:0007669"/>
    <property type="project" value="UniProtKB-UniRule"/>
</dbReference>
<dbReference type="PANTHER" id="PTHR21342:SF1">
    <property type="entry name" value="PHOSPHOPANTETHEINE ADENYLYLTRANSFERASE"/>
    <property type="match status" value="1"/>
</dbReference>
<dbReference type="SUPFAM" id="SSF52374">
    <property type="entry name" value="Nucleotidylyl transferase"/>
    <property type="match status" value="1"/>
</dbReference>
<evidence type="ECO:0000256" key="5">
    <source>
        <dbReference type="ARBA" id="ARBA00022840"/>
    </source>
</evidence>
<feature type="binding site" evidence="9">
    <location>
        <begin position="9"/>
        <end position="10"/>
    </location>
    <ligand>
        <name>ATP</name>
        <dbReference type="ChEBI" id="CHEBI:30616"/>
    </ligand>
</feature>
<feature type="site" description="Transition state stabilizer" evidence="9">
    <location>
        <position position="17"/>
    </location>
</feature>
<keyword evidence="7 9" id="KW-0173">Coenzyme A biosynthesis</keyword>
<dbReference type="AlphaFoldDB" id="A0A1Q5PRT1"/>
<dbReference type="EMBL" id="MPDM01000002">
    <property type="protein sequence ID" value="OKL50120.1"/>
    <property type="molecule type" value="Genomic_DNA"/>
</dbReference>
<dbReference type="RefSeq" id="WP_075360942.1">
    <property type="nucleotide sequence ID" value="NZ_MPDM01000002.1"/>
</dbReference>
<dbReference type="OrthoDB" id="9806661at2"/>